<feature type="compositionally biased region" description="Basic and acidic residues" evidence="1">
    <location>
        <begin position="148"/>
        <end position="159"/>
    </location>
</feature>
<feature type="compositionally biased region" description="Basic and acidic residues" evidence="1">
    <location>
        <begin position="11"/>
        <end position="25"/>
    </location>
</feature>
<evidence type="ECO:0000313" key="2">
    <source>
        <dbReference type="EMBL" id="MED6157398.1"/>
    </source>
</evidence>
<organism evidence="2 3">
    <name type="scientific">Stylosanthes scabra</name>
    <dbReference type="NCBI Taxonomy" id="79078"/>
    <lineage>
        <taxon>Eukaryota</taxon>
        <taxon>Viridiplantae</taxon>
        <taxon>Streptophyta</taxon>
        <taxon>Embryophyta</taxon>
        <taxon>Tracheophyta</taxon>
        <taxon>Spermatophyta</taxon>
        <taxon>Magnoliopsida</taxon>
        <taxon>eudicotyledons</taxon>
        <taxon>Gunneridae</taxon>
        <taxon>Pentapetalae</taxon>
        <taxon>rosids</taxon>
        <taxon>fabids</taxon>
        <taxon>Fabales</taxon>
        <taxon>Fabaceae</taxon>
        <taxon>Papilionoideae</taxon>
        <taxon>50 kb inversion clade</taxon>
        <taxon>dalbergioids sensu lato</taxon>
        <taxon>Dalbergieae</taxon>
        <taxon>Pterocarpus clade</taxon>
        <taxon>Stylosanthes</taxon>
    </lineage>
</organism>
<accession>A0ABU6UCK2</accession>
<feature type="compositionally biased region" description="Basic residues" evidence="1">
    <location>
        <begin position="213"/>
        <end position="226"/>
    </location>
</feature>
<proteinExistence type="predicted"/>
<feature type="region of interest" description="Disordered" evidence="1">
    <location>
        <begin position="148"/>
        <end position="246"/>
    </location>
</feature>
<dbReference type="Proteomes" id="UP001341840">
    <property type="component" value="Unassembled WGS sequence"/>
</dbReference>
<name>A0ABU6UCK2_9FABA</name>
<dbReference type="EMBL" id="JASCZI010120907">
    <property type="protein sequence ID" value="MED6157398.1"/>
    <property type="molecule type" value="Genomic_DNA"/>
</dbReference>
<keyword evidence="3" id="KW-1185">Reference proteome</keyword>
<feature type="compositionally biased region" description="Basic and acidic residues" evidence="1">
    <location>
        <begin position="201"/>
        <end position="212"/>
    </location>
</feature>
<protein>
    <submittedName>
        <fullName evidence="2">Uncharacterized protein</fullName>
    </submittedName>
</protein>
<reference evidence="2 3" key="1">
    <citation type="journal article" date="2023" name="Plants (Basel)">
        <title>Bridging the Gap: Combining Genomics and Transcriptomics Approaches to Understand Stylosanthes scabra, an Orphan Legume from the Brazilian Caatinga.</title>
        <authorList>
            <person name="Ferreira-Neto J.R.C."/>
            <person name="da Silva M.D."/>
            <person name="Binneck E."/>
            <person name="de Melo N.F."/>
            <person name="da Silva R.H."/>
            <person name="de Melo A.L.T.M."/>
            <person name="Pandolfi V."/>
            <person name="Bustamante F.O."/>
            <person name="Brasileiro-Vidal A.C."/>
            <person name="Benko-Iseppon A.M."/>
        </authorList>
    </citation>
    <scope>NUCLEOTIDE SEQUENCE [LARGE SCALE GENOMIC DNA]</scope>
    <source>
        <tissue evidence="2">Leaves</tissue>
    </source>
</reference>
<evidence type="ECO:0000256" key="1">
    <source>
        <dbReference type="SAM" id="MobiDB-lite"/>
    </source>
</evidence>
<sequence length="246" mass="27908">MDPNPVPSPTRDTDWIDELTDHPTYTHEAISPGMSDTQVQDQLIPRQSGLSRNQQQVELDLNATANGSTESVGRNVETGGTQNGQPKSGGDNSGGRRSTSAFDRLGPGSPGPNLFGGIGSYETQIIQELRHRMQAMEVEVKELRKENVELKNATKDLRSRQHSPHRRRSRSKYRTPTRRREHTPPCGRTSPRRRRHPSSSDNHESSSDESREPRRRQYGRYKKMRGRERTPPVDGHTPFSNQIQRI</sequence>
<feature type="compositionally biased region" description="Polar residues" evidence="1">
    <location>
        <begin position="48"/>
        <end position="86"/>
    </location>
</feature>
<feature type="region of interest" description="Disordered" evidence="1">
    <location>
        <begin position="1"/>
        <end position="118"/>
    </location>
</feature>
<evidence type="ECO:0000313" key="3">
    <source>
        <dbReference type="Proteomes" id="UP001341840"/>
    </source>
</evidence>
<feature type="compositionally biased region" description="Basic residues" evidence="1">
    <location>
        <begin position="160"/>
        <end position="181"/>
    </location>
</feature>
<comment type="caution">
    <text evidence="2">The sequence shown here is derived from an EMBL/GenBank/DDBJ whole genome shotgun (WGS) entry which is preliminary data.</text>
</comment>
<gene>
    <name evidence="2" type="ORF">PIB30_022807</name>
</gene>